<gene>
    <name evidence="1" type="ORF">IHE45_15G061400</name>
</gene>
<name>A0ACB7ULT9_DIOAL</name>
<proteinExistence type="predicted"/>
<organism evidence="1 2">
    <name type="scientific">Dioscorea alata</name>
    <name type="common">Purple yam</name>
    <dbReference type="NCBI Taxonomy" id="55571"/>
    <lineage>
        <taxon>Eukaryota</taxon>
        <taxon>Viridiplantae</taxon>
        <taxon>Streptophyta</taxon>
        <taxon>Embryophyta</taxon>
        <taxon>Tracheophyta</taxon>
        <taxon>Spermatophyta</taxon>
        <taxon>Magnoliopsida</taxon>
        <taxon>Liliopsida</taxon>
        <taxon>Dioscoreales</taxon>
        <taxon>Dioscoreaceae</taxon>
        <taxon>Dioscorea</taxon>
    </lineage>
</organism>
<comment type="caution">
    <text evidence="1">The sequence shown here is derived from an EMBL/GenBank/DDBJ whole genome shotgun (WGS) entry which is preliminary data.</text>
</comment>
<evidence type="ECO:0000313" key="2">
    <source>
        <dbReference type="Proteomes" id="UP000827976"/>
    </source>
</evidence>
<evidence type="ECO:0000313" key="1">
    <source>
        <dbReference type="EMBL" id="KAH7661409.1"/>
    </source>
</evidence>
<dbReference type="Proteomes" id="UP000827976">
    <property type="component" value="Chromosome 15"/>
</dbReference>
<accession>A0ACB7ULT9</accession>
<protein>
    <submittedName>
        <fullName evidence="1">Uncharacterized protein</fullName>
    </submittedName>
</protein>
<reference evidence="2" key="1">
    <citation type="journal article" date="2022" name="Nat. Commun.">
        <title>Chromosome evolution and the genetic basis of agronomically important traits in greater yam.</title>
        <authorList>
            <person name="Bredeson J.V."/>
            <person name="Lyons J.B."/>
            <person name="Oniyinde I.O."/>
            <person name="Okereke N.R."/>
            <person name="Kolade O."/>
            <person name="Nnabue I."/>
            <person name="Nwadili C.O."/>
            <person name="Hribova E."/>
            <person name="Parker M."/>
            <person name="Nwogha J."/>
            <person name="Shu S."/>
            <person name="Carlson J."/>
            <person name="Kariba R."/>
            <person name="Muthemba S."/>
            <person name="Knop K."/>
            <person name="Barton G.J."/>
            <person name="Sherwood A.V."/>
            <person name="Lopez-Montes A."/>
            <person name="Asiedu R."/>
            <person name="Jamnadass R."/>
            <person name="Muchugi A."/>
            <person name="Goodstein D."/>
            <person name="Egesi C.N."/>
            <person name="Featherston J."/>
            <person name="Asfaw A."/>
            <person name="Simpson G.G."/>
            <person name="Dolezel J."/>
            <person name="Hendre P.S."/>
            <person name="Van Deynze A."/>
            <person name="Kumar P.L."/>
            <person name="Obidiegwu J.E."/>
            <person name="Bhattacharjee R."/>
            <person name="Rokhsar D.S."/>
        </authorList>
    </citation>
    <scope>NUCLEOTIDE SEQUENCE [LARGE SCALE GENOMIC DNA]</scope>
    <source>
        <strain evidence="2">cv. TDa95/00328</strain>
    </source>
</reference>
<keyword evidence="2" id="KW-1185">Reference proteome</keyword>
<sequence length="504" mass="57912">MKSSTEDSAPELILEVADEHTVEILDDLQWIKKVTKDLNECPEKTEGPWPCTIFKVPEDIRQGDTKVYDPLVVTIGPYHYCQSKDRTVLAMQDHKWQCVRRLLSRHTKSRRKATDLLGKCLMILKELDAHVRSSYSDNLHHLTPHDLALIMLLDGCFIIHILLKFNEGGSDLRKMIMLDENDDGDDDEEEDIAAGHRDMVVLDIMGEKQMDLRVVGVWRVGTMMLYDMVKLENQIPFIIIQTLFNELKTPRDEDMNLVKIAYRLLSYIHPSPSQRGITIVPHDLPQSDQVHHLLHLFHSTIVPSSDCLEINSTEQEMDYQWIPSVTELKLAGVKFVERKASVSNFLDISFKNGTIEIPPLVLYDSSNTLFRNLIAFEQCYKHTKNYLTAYAFFMDYMIRTPKDVELLELKGILINELGTAEAAASFVNQLCYQIHDPGNSYLQGSIQGVKSYYKSKWHKLRARFMRDYFDNPLAAVSLVAALILLLLTVEQSFFAAYSYFCPPN</sequence>
<dbReference type="EMBL" id="CM037025">
    <property type="protein sequence ID" value="KAH7661409.1"/>
    <property type="molecule type" value="Genomic_DNA"/>
</dbReference>